<dbReference type="Pfam" id="PF00474">
    <property type="entry name" value="SSF"/>
    <property type="match status" value="1"/>
</dbReference>
<feature type="transmembrane region" description="Helical" evidence="14">
    <location>
        <begin position="214"/>
        <end position="237"/>
    </location>
</feature>
<feature type="transmembrane region" description="Helical" evidence="14">
    <location>
        <begin position="373"/>
        <end position="400"/>
    </location>
</feature>
<dbReference type="PANTHER" id="PTHR48086">
    <property type="entry name" value="SODIUM/PROLINE SYMPORTER-RELATED"/>
    <property type="match status" value="1"/>
</dbReference>
<feature type="transmembrane region" description="Helical" evidence="14">
    <location>
        <begin position="287"/>
        <end position="314"/>
    </location>
</feature>
<feature type="transmembrane region" description="Helical" evidence="14">
    <location>
        <begin position="244"/>
        <end position="267"/>
    </location>
</feature>
<evidence type="ECO:0000256" key="7">
    <source>
        <dbReference type="ARBA" id="ARBA00022989"/>
    </source>
</evidence>
<proteinExistence type="inferred from homology"/>
<evidence type="ECO:0000313" key="15">
    <source>
        <dbReference type="EMBL" id="MBU2692037.1"/>
    </source>
</evidence>
<feature type="transmembrane region" description="Helical" evidence="14">
    <location>
        <begin position="446"/>
        <end position="467"/>
    </location>
</feature>
<evidence type="ECO:0000313" key="16">
    <source>
        <dbReference type="Proteomes" id="UP000777784"/>
    </source>
</evidence>
<evidence type="ECO:0000256" key="8">
    <source>
        <dbReference type="ARBA" id="ARBA00023053"/>
    </source>
</evidence>
<evidence type="ECO:0000256" key="4">
    <source>
        <dbReference type="ARBA" id="ARBA00022475"/>
    </source>
</evidence>
<feature type="transmembrane region" description="Helical" evidence="14">
    <location>
        <begin position="594"/>
        <end position="615"/>
    </location>
</feature>
<dbReference type="GO" id="GO:0006814">
    <property type="term" value="P:sodium ion transport"/>
    <property type="evidence" value="ECO:0007669"/>
    <property type="project" value="UniProtKB-KW"/>
</dbReference>
<keyword evidence="6" id="KW-0769">Symport</keyword>
<keyword evidence="9" id="KW-0406">Ion transport</keyword>
<keyword evidence="7 14" id="KW-1133">Transmembrane helix</keyword>
<dbReference type="Gene3D" id="1.20.1730.10">
    <property type="entry name" value="Sodium/glucose cotransporter"/>
    <property type="match status" value="1"/>
</dbReference>
<organism evidence="15 16">
    <name type="scientific">Eiseniibacteriota bacterium</name>
    <dbReference type="NCBI Taxonomy" id="2212470"/>
    <lineage>
        <taxon>Bacteria</taxon>
        <taxon>Candidatus Eiseniibacteriota</taxon>
    </lineage>
</organism>
<evidence type="ECO:0000256" key="2">
    <source>
        <dbReference type="ARBA" id="ARBA00006434"/>
    </source>
</evidence>
<dbReference type="CDD" id="cd10322">
    <property type="entry name" value="SLC5sbd"/>
    <property type="match status" value="1"/>
</dbReference>
<dbReference type="GO" id="GO:0005886">
    <property type="term" value="C:plasma membrane"/>
    <property type="evidence" value="ECO:0007669"/>
    <property type="project" value="UniProtKB-SubCell"/>
</dbReference>
<sequence length="702" mass="78396">MTLFGLHILDVGIIALYVLVILWLGHRIGKGTKNTEDFYIAGRKLGKFYQFFLNFGNSTNADQAVAVSREIYRQGIGGMWIQYLVLFLTPFYWFTTMLYRRSRLITIGDYFTERFRSPFLGGSFAVFTLAMALIGGGVSYMVAGKTMMALTPKPESAYTQEERLSVERFQELQTLKAHLGDGLNAEEQVRYDELNERSKRGEIRSFISYTNPVVFYFAYAFIVAIYTVMGGFTAAAVTDAIQGFLIITFSFLLIPIGLGRIGGFEGLHQAVPNFKFALFGSAATSEYAWYAILAMVVANLVSIVAAAPMMATAGSAKNEMTARVGMIGGMFLKRFIMLFWALAGLLAIGLYGGKLSDPDLIWGHMTYDLLFPGAIGLMLAGILAANMSTLDATAVTNAALFVRNLYQPWKPNQSERHYINIGRIVILIVLLGGIGSALFVNNLLDLFKYFISLPAVFGASIWLGFIWRRLTKRAVILQVFICFTLYAIIPNLFQTLDGIRTHPRLLIETQPKTVMITTGAVDDDLLAGRAVKIGDAIRKPMVIEPTGIFFDKVVRSDPSDPVSPKIGMGRFHAEIWVLSWFKIDFSSASKAQLVATRFFFDALFPFLLLFIFSIITKPVQKESLDAFFGKIHTPVQPTPEAERRALEEAAKLPEIFEKMKIFPGSSWEILKPNRWDLWGFGGSWVMVGFIIFLLWLLVHIGG</sequence>
<keyword evidence="3" id="KW-0813">Transport</keyword>
<feature type="transmembrane region" description="Helical" evidence="14">
    <location>
        <begin position="7"/>
        <end position="25"/>
    </location>
</feature>
<feature type="transmembrane region" description="Helical" evidence="14">
    <location>
        <begin position="474"/>
        <end position="493"/>
    </location>
</feature>
<dbReference type="AlphaFoldDB" id="A0A948RZH8"/>
<keyword evidence="5 14" id="KW-0812">Transmembrane</keyword>
<evidence type="ECO:0000256" key="3">
    <source>
        <dbReference type="ARBA" id="ARBA00022448"/>
    </source>
</evidence>
<dbReference type="InterPro" id="IPR050277">
    <property type="entry name" value="Sodium:Solute_Symporter"/>
</dbReference>
<evidence type="ECO:0000256" key="10">
    <source>
        <dbReference type="ARBA" id="ARBA00023136"/>
    </source>
</evidence>
<reference evidence="15" key="1">
    <citation type="submission" date="2021-05" db="EMBL/GenBank/DDBJ databases">
        <title>Energy efficiency and biological interactions define the core microbiome of deep oligotrophic groundwater.</title>
        <authorList>
            <person name="Mehrshad M."/>
            <person name="Lopez-Fernandez M."/>
            <person name="Bell E."/>
            <person name="Bernier-Latmani R."/>
            <person name="Bertilsson S."/>
            <person name="Dopson M."/>
        </authorList>
    </citation>
    <scope>NUCLEOTIDE SEQUENCE</scope>
    <source>
        <strain evidence="15">Modern_marine.mb.64</strain>
    </source>
</reference>
<feature type="transmembrane region" description="Helical" evidence="14">
    <location>
        <begin position="80"/>
        <end position="99"/>
    </location>
</feature>
<keyword evidence="8" id="KW-0915">Sodium</keyword>
<evidence type="ECO:0000256" key="11">
    <source>
        <dbReference type="ARBA" id="ARBA00023201"/>
    </source>
</evidence>
<evidence type="ECO:0000256" key="13">
    <source>
        <dbReference type="RuleBase" id="RU362091"/>
    </source>
</evidence>
<evidence type="ECO:0000256" key="12">
    <source>
        <dbReference type="ARBA" id="ARBA00033708"/>
    </source>
</evidence>
<dbReference type="Proteomes" id="UP000777784">
    <property type="component" value="Unassembled WGS sequence"/>
</dbReference>
<evidence type="ECO:0000256" key="1">
    <source>
        <dbReference type="ARBA" id="ARBA00004651"/>
    </source>
</evidence>
<evidence type="ECO:0000256" key="6">
    <source>
        <dbReference type="ARBA" id="ARBA00022847"/>
    </source>
</evidence>
<dbReference type="PANTHER" id="PTHR48086:SF3">
    <property type="entry name" value="SODIUM_PROLINE SYMPORTER"/>
    <property type="match status" value="1"/>
</dbReference>
<keyword evidence="11" id="KW-0739">Sodium transport</keyword>
<evidence type="ECO:0000256" key="9">
    <source>
        <dbReference type="ARBA" id="ARBA00023065"/>
    </source>
</evidence>
<dbReference type="EMBL" id="JAHJDP010000084">
    <property type="protein sequence ID" value="MBU2692037.1"/>
    <property type="molecule type" value="Genomic_DNA"/>
</dbReference>
<evidence type="ECO:0000256" key="5">
    <source>
        <dbReference type="ARBA" id="ARBA00022692"/>
    </source>
</evidence>
<dbReference type="InterPro" id="IPR001734">
    <property type="entry name" value="Na/solute_symporter"/>
</dbReference>
<name>A0A948RZH8_UNCEI</name>
<accession>A0A948RZH8</accession>
<feature type="transmembrane region" description="Helical" evidence="14">
    <location>
        <begin position="119"/>
        <end position="143"/>
    </location>
</feature>
<feature type="transmembrane region" description="Helical" evidence="14">
    <location>
        <begin position="421"/>
        <end position="440"/>
    </location>
</feature>
<comment type="subcellular location">
    <subcellularLocation>
        <location evidence="1">Cell membrane</location>
        <topology evidence="1">Multi-pass membrane protein</topology>
    </subcellularLocation>
</comment>
<keyword evidence="10 14" id="KW-0472">Membrane</keyword>
<dbReference type="PROSITE" id="PS50283">
    <property type="entry name" value="NA_SOLUT_SYMP_3"/>
    <property type="match status" value="1"/>
</dbReference>
<comment type="caution">
    <text evidence="15">The sequence shown here is derived from an EMBL/GenBank/DDBJ whole genome shotgun (WGS) entry which is preliminary data.</text>
</comment>
<keyword evidence="4" id="KW-1003">Cell membrane</keyword>
<dbReference type="InterPro" id="IPR038377">
    <property type="entry name" value="Na/Glc_symporter_sf"/>
</dbReference>
<comment type="similarity">
    <text evidence="2 13">Belongs to the sodium:solute symporter (SSF) (TC 2.A.21) family.</text>
</comment>
<comment type="catalytic activity">
    <reaction evidence="12">
        <text>L-proline(in) + Na(+)(in) = L-proline(out) + Na(+)(out)</text>
        <dbReference type="Rhea" id="RHEA:28967"/>
        <dbReference type="ChEBI" id="CHEBI:29101"/>
        <dbReference type="ChEBI" id="CHEBI:60039"/>
    </reaction>
</comment>
<feature type="transmembrane region" description="Helical" evidence="14">
    <location>
        <begin position="677"/>
        <end position="698"/>
    </location>
</feature>
<protein>
    <submittedName>
        <fullName evidence="15">Sodium:solute symporter family protein</fullName>
    </submittedName>
</protein>
<feature type="transmembrane region" description="Helical" evidence="14">
    <location>
        <begin position="335"/>
        <end position="353"/>
    </location>
</feature>
<evidence type="ECO:0000256" key="14">
    <source>
        <dbReference type="SAM" id="Phobius"/>
    </source>
</evidence>
<dbReference type="GO" id="GO:0015293">
    <property type="term" value="F:symporter activity"/>
    <property type="evidence" value="ECO:0007669"/>
    <property type="project" value="UniProtKB-KW"/>
</dbReference>
<gene>
    <name evidence="15" type="ORF">KJ970_14045</name>
</gene>